<dbReference type="EMBL" id="JASNQZ010000006">
    <property type="protein sequence ID" value="KAL0955655.1"/>
    <property type="molecule type" value="Genomic_DNA"/>
</dbReference>
<gene>
    <name evidence="1" type="ORF">HGRIS_001882</name>
</gene>
<evidence type="ECO:0000313" key="2">
    <source>
        <dbReference type="Proteomes" id="UP001556367"/>
    </source>
</evidence>
<protein>
    <submittedName>
        <fullName evidence="1">Uncharacterized protein</fullName>
    </submittedName>
</protein>
<comment type="caution">
    <text evidence="1">The sequence shown here is derived from an EMBL/GenBank/DDBJ whole genome shotgun (WGS) entry which is preliminary data.</text>
</comment>
<name>A0ABR3JIR1_9AGAR</name>
<evidence type="ECO:0000313" key="1">
    <source>
        <dbReference type="EMBL" id="KAL0955655.1"/>
    </source>
</evidence>
<keyword evidence="2" id="KW-1185">Reference proteome</keyword>
<reference evidence="2" key="1">
    <citation type="submission" date="2024-06" db="EMBL/GenBank/DDBJ databases">
        <title>Multi-omics analyses provide insights into the biosynthesis of the anticancer antibiotic pleurotin in Hohenbuehelia grisea.</title>
        <authorList>
            <person name="Weaver J.A."/>
            <person name="Alberti F."/>
        </authorList>
    </citation>
    <scope>NUCLEOTIDE SEQUENCE [LARGE SCALE GENOMIC DNA]</scope>
    <source>
        <strain evidence="2">T-177</strain>
    </source>
</reference>
<accession>A0ABR3JIR1</accession>
<organism evidence="1 2">
    <name type="scientific">Hohenbuehelia grisea</name>
    <dbReference type="NCBI Taxonomy" id="104357"/>
    <lineage>
        <taxon>Eukaryota</taxon>
        <taxon>Fungi</taxon>
        <taxon>Dikarya</taxon>
        <taxon>Basidiomycota</taxon>
        <taxon>Agaricomycotina</taxon>
        <taxon>Agaricomycetes</taxon>
        <taxon>Agaricomycetidae</taxon>
        <taxon>Agaricales</taxon>
        <taxon>Pleurotineae</taxon>
        <taxon>Pleurotaceae</taxon>
        <taxon>Hohenbuehelia</taxon>
    </lineage>
</organism>
<dbReference type="Proteomes" id="UP001556367">
    <property type="component" value="Unassembled WGS sequence"/>
</dbReference>
<sequence length="76" mass="8436">MPELVTPSPLDYDFIDIFILAMRLRLQLAFRLDNATPMVMEASFGGIKCTRNAPQLVLAGPSNSSRDLVFPICAHK</sequence>
<proteinExistence type="predicted"/>